<evidence type="ECO:0008006" key="9">
    <source>
        <dbReference type="Google" id="ProtNLM"/>
    </source>
</evidence>
<keyword evidence="4 7" id="KW-0812">Transmembrane</keyword>
<feature type="transmembrane region" description="Helical" evidence="7">
    <location>
        <begin position="45"/>
        <end position="62"/>
    </location>
</feature>
<dbReference type="AlphaFoldDB" id="A0A0F9Q4P7"/>
<dbReference type="InterPro" id="IPR052017">
    <property type="entry name" value="TSUP"/>
</dbReference>
<evidence type="ECO:0000256" key="5">
    <source>
        <dbReference type="ARBA" id="ARBA00022989"/>
    </source>
</evidence>
<evidence type="ECO:0000256" key="3">
    <source>
        <dbReference type="ARBA" id="ARBA00022475"/>
    </source>
</evidence>
<dbReference type="PANTHER" id="PTHR30269">
    <property type="entry name" value="TRANSMEMBRANE PROTEIN YFCA"/>
    <property type="match status" value="1"/>
</dbReference>
<evidence type="ECO:0000256" key="7">
    <source>
        <dbReference type="SAM" id="Phobius"/>
    </source>
</evidence>
<accession>A0A0F9Q4P7</accession>
<reference evidence="8" key="1">
    <citation type="journal article" date="2015" name="Nature">
        <title>Complex archaea that bridge the gap between prokaryotes and eukaryotes.</title>
        <authorList>
            <person name="Spang A."/>
            <person name="Saw J.H."/>
            <person name="Jorgensen S.L."/>
            <person name="Zaremba-Niedzwiedzka K."/>
            <person name="Martijn J."/>
            <person name="Lind A.E."/>
            <person name="van Eijk R."/>
            <person name="Schleper C."/>
            <person name="Guy L."/>
            <person name="Ettema T.J."/>
        </authorList>
    </citation>
    <scope>NUCLEOTIDE SEQUENCE</scope>
</reference>
<evidence type="ECO:0000256" key="6">
    <source>
        <dbReference type="ARBA" id="ARBA00023136"/>
    </source>
</evidence>
<evidence type="ECO:0000313" key="8">
    <source>
        <dbReference type="EMBL" id="KKN37489.1"/>
    </source>
</evidence>
<evidence type="ECO:0000256" key="1">
    <source>
        <dbReference type="ARBA" id="ARBA00004651"/>
    </source>
</evidence>
<feature type="transmembrane region" description="Helical" evidence="7">
    <location>
        <begin position="166"/>
        <end position="189"/>
    </location>
</feature>
<gene>
    <name evidence="8" type="ORF">LCGC14_0763080</name>
</gene>
<keyword evidence="6 7" id="KW-0472">Membrane</keyword>
<keyword evidence="5 7" id="KW-1133">Transmembrane helix</keyword>
<feature type="transmembrane region" description="Helical" evidence="7">
    <location>
        <begin position="98"/>
        <end position="117"/>
    </location>
</feature>
<dbReference type="GO" id="GO:0005886">
    <property type="term" value="C:plasma membrane"/>
    <property type="evidence" value="ECO:0007669"/>
    <property type="project" value="UniProtKB-SubCell"/>
</dbReference>
<comment type="caution">
    <text evidence="8">The sequence shown here is derived from an EMBL/GenBank/DDBJ whole genome shotgun (WGS) entry which is preliminary data.</text>
</comment>
<feature type="transmembrane region" description="Helical" evidence="7">
    <location>
        <begin position="74"/>
        <end position="92"/>
    </location>
</feature>
<dbReference type="Pfam" id="PF01925">
    <property type="entry name" value="TauE"/>
    <property type="match status" value="1"/>
</dbReference>
<feature type="transmembrane region" description="Helical" evidence="7">
    <location>
        <begin position="195"/>
        <end position="218"/>
    </location>
</feature>
<evidence type="ECO:0000256" key="4">
    <source>
        <dbReference type="ARBA" id="ARBA00022692"/>
    </source>
</evidence>
<sequence length="252" mass="27357">MITDPLFYLCAIPAVLLYGIAKGGFGGNIAILSVPLMALVVAPQKAAAILLPILCVMDLVALRTFRGRWSKPNLRIILPASLVGVVLGALTFRVMTEAHIQIMIGVIALIFTLNSWLRRGEPPIKPISKVHGGFWGMVSGFTSFGIHAGGPPINIYLLPQRLEKTILMGTIAVFFAAVNLAKVPAYIYLEQFTAANLLTSLVLLPLAPIGVGMGFWLLQRSDEKLIYQLCYVFLFFTGGKLLYDGVNNLLAT</sequence>
<proteinExistence type="predicted"/>
<dbReference type="EMBL" id="LAZR01001891">
    <property type="protein sequence ID" value="KKN37489.1"/>
    <property type="molecule type" value="Genomic_DNA"/>
</dbReference>
<feature type="transmembrane region" description="Helical" evidence="7">
    <location>
        <begin position="225"/>
        <end position="243"/>
    </location>
</feature>
<keyword evidence="3" id="KW-1003">Cell membrane</keyword>
<dbReference type="InterPro" id="IPR002781">
    <property type="entry name" value="TM_pro_TauE-like"/>
</dbReference>
<keyword evidence="2" id="KW-0813">Transport</keyword>
<protein>
    <recommendedName>
        <fullName evidence="9">Membrane transporter protein</fullName>
    </recommendedName>
</protein>
<name>A0A0F9Q4P7_9ZZZZ</name>
<organism evidence="8">
    <name type="scientific">marine sediment metagenome</name>
    <dbReference type="NCBI Taxonomy" id="412755"/>
    <lineage>
        <taxon>unclassified sequences</taxon>
        <taxon>metagenomes</taxon>
        <taxon>ecological metagenomes</taxon>
    </lineage>
</organism>
<dbReference type="PANTHER" id="PTHR30269:SF37">
    <property type="entry name" value="MEMBRANE TRANSPORTER PROTEIN"/>
    <property type="match status" value="1"/>
</dbReference>
<evidence type="ECO:0000256" key="2">
    <source>
        <dbReference type="ARBA" id="ARBA00022448"/>
    </source>
</evidence>
<comment type="subcellular location">
    <subcellularLocation>
        <location evidence="1">Cell membrane</location>
        <topology evidence="1">Multi-pass membrane protein</topology>
    </subcellularLocation>
</comment>